<evidence type="ECO:0000256" key="5">
    <source>
        <dbReference type="SAM" id="Phobius"/>
    </source>
</evidence>
<proteinExistence type="predicted"/>
<dbReference type="AlphaFoldDB" id="A0A4R6YN79"/>
<comment type="caution">
    <text evidence="6">The sequence shown here is derived from an EMBL/GenBank/DDBJ whole genome shotgun (WGS) entry which is preliminary data.</text>
</comment>
<evidence type="ECO:0000256" key="2">
    <source>
        <dbReference type="ARBA" id="ARBA00022692"/>
    </source>
</evidence>
<feature type="transmembrane region" description="Helical" evidence="5">
    <location>
        <begin position="141"/>
        <end position="160"/>
    </location>
</feature>
<feature type="transmembrane region" description="Helical" evidence="5">
    <location>
        <begin position="99"/>
        <end position="121"/>
    </location>
</feature>
<dbReference type="PANTHER" id="PTHR10361">
    <property type="entry name" value="SODIUM-BILE ACID COTRANSPORTER"/>
    <property type="match status" value="1"/>
</dbReference>
<feature type="transmembrane region" description="Helical" evidence="5">
    <location>
        <begin position="72"/>
        <end position="92"/>
    </location>
</feature>
<reference evidence="6 7" key="1">
    <citation type="submission" date="2019-03" db="EMBL/GenBank/DDBJ databases">
        <title>Genomic Encyclopedia of Type Strains, Phase IV (KMG-IV): sequencing the most valuable type-strain genomes for metagenomic binning, comparative biology and taxonomic classification.</title>
        <authorList>
            <person name="Goeker M."/>
        </authorList>
    </citation>
    <scope>NUCLEOTIDE SEQUENCE [LARGE SCALE GENOMIC DNA]</scope>
    <source>
        <strain evidence="6 7">DSM 21667</strain>
    </source>
</reference>
<dbReference type="GO" id="GO:0016020">
    <property type="term" value="C:membrane"/>
    <property type="evidence" value="ECO:0007669"/>
    <property type="project" value="UniProtKB-SubCell"/>
</dbReference>
<feature type="transmembrane region" description="Helical" evidence="5">
    <location>
        <begin position="263"/>
        <end position="284"/>
    </location>
</feature>
<feature type="transmembrane region" description="Helical" evidence="5">
    <location>
        <begin position="43"/>
        <end position="66"/>
    </location>
</feature>
<keyword evidence="2 5" id="KW-0812">Transmembrane</keyword>
<keyword evidence="7" id="KW-1185">Reference proteome</keyword>
<evidence type="ECO:0000313" key="7">
    <source>
        <dbReference type="Proteomes" id="UP000295293"/>
    </source>
</evidence>
<dbReference type="InterPro" id="IPR004710">
    <property type="entry name" value="Bilac:Na_transpt"/>
</dbReference>
<feature type="transmembrane region" description="Helical" evidence="5">
    <location>
        <begin position="180"/>
        <end position="199"/>
    </location>
</feature>
<accession>A0A4R6YN79</accession>
<dbReference type="RefSeq" id="WP_133821150.1">
    <property type="nucleotide sequence ID" value="NZ_SNZH01000018.1"/>
</dbReference>
<sequence>MSDTFIALVNSVVVPVGLVAIMFSMGLSLSLRDFAEVARNPKAVFGGLFGQLIVLPPLALLIIWLFGLPPAMAAGLFILAICPGGITSNAITYAAKANVALAVVLTSLSSLITVFTIPPLMSWALQHWFVQGQMPALSVPRTMLTLAQMTLAPMLAGMLIRRLWPATAERLTPWLRPASLIVLIAVIGFAVAISFGLVLQNLWQAGPAAFVLNAASMALGLGLAALLKLDRNDSLTVAIEVGIHNASMATFLSLSILGQMSLAITPTIYGIIMVINAGLLVRWLRSRAPQAQPG</sequence>
<evidence type="ECO:0000256" key="4">
    <source>
        <dbReference type="ARBA" id="ARBA00023136"/>
    </source>
</evidence>
<dbReference type="Pfam" id="PF01758">
    <property type="entry name" value="SBF"/>
    <property type="match status" value="1"/>
</dbReference>
<dbReference type="InterPro" id="IPR002657">
    <property type="entry name" value="BilAc:Na_symport/Acr3"/>
</dbReference>
<evidence type="ECO:0000256" key="3">
    <source>
        <dbReference type="ARBA" id="ARBA00022989"/>
    </source>
</evidence>
<keyword evidence="3 5" id="KW-1133">Transmembrane helix</keyword>
<evidence type="ECO:0000313" key="6">
    <source>
        <dbReference type="EMBL" id="TDR38931.1"/>
    </source>
</evidence>
<organism evidence="6 7">
    <name type="scientific">Tahibacter aquaticus</name>
    <dbReference type="NCBI Taxonomy" id="520092"/>
    <lineage>
        <taxon>Bacteria</taxon>
        <taxon>Pseudomonadati</taxon>
        <taxon>Pseudomonadota</taxon>
        <taxon>Gammaproteobacteria</taxon>
        <taxon>Lysobacterales</taxon>
        <taxon>Rhodanobacteraceae</taxon>
        <taxon>Tahibacter</taxon>
    </lineage>
</organism>
<feature type="transmembrane region" description="Helical" evidence="5">
    <location>
        <begin position="234"/>
        <end position="257"/>
    </location>
</feature>
<dbReference type="EMBL" id="SNZH01000018">
    <property type="protein sequence ID" value="TDR38931.1"/>
    <property type="molecule type" value="Genomic_DNA"/>
</dbReference>
<dbReference type="Proteomes" id="UP000295293">
    <property type="component" value="Unassembled WGS sequence"/>
</dbReference>
<dbReference type="InterPro" id="IPR038770">
    <property type="entry name" value="Na+/solute_symporter_sf"/>
</dbReference>
<name>A0A4R6YN79_9GAMM</name>
<keyword evidence="4 5" id="KW-0472">Membrane</keyword>
<gene>
    <name evidence="6" type="ORF">DFR29_11874</name>
</gene>
<feature type="transmembrane region" description="Helical" evidence="5">
    <location>
        <begin position="6"/>
        <end position="31"/>
    </location>
</feature>
<comment type="subcellular location">
    <subcellularLocation>
        <location evidence="1">Membrane</location>
        <topology evidence="1">Multi-pass membrane protein</topology>
    </subcellularLocation>
</comment>
<evidence type="ECO:0000256" key="1">
    <source>
        <dbReference type="ARBA" id="ARBA00004141"/>
    </source>
</evidence>
<dbReference type="OrthoDB" id="9806785at2"/>
<protein>
    <submittedName>
        <fullName evidence="6">BASS family bile acid:Na+ symporter</fullName>
    </submittedName>
</protein>
<feature type="transmembrane region" description="Helical" evidence="5">
    <location>
        <begin position="205"/>
        <end position="227"/>
    </location>
</feature>
<dbReference type="Gene3D" id="1.20.1530.20">
    <property type="match status" value="1"/>
</dbReference>
<dbReference type="PANTHER" id="PTHR10361:SF24">
    <property type="entry name" value="P3 PROTEIN"/>
    <property type="match status" value="1"/>
</dbReference>